<comment type="pathway">
    <text evidence="1">Cofactor biosynthesis; pyrroloquinoline quinone biosynthesis.</text>
</comment>
<evidence type="ECO:0000256" key="2">
    <source>
        <dbReference type="ARBA" id="ARBA00011741"/>
    </source>
</evidence>
<dbReference type="RefSeq" id="WP_344944618.1">
    <property type="nucleotide sequence ID" value="NZ_BAAAZR010000018.1"/>
</dbReference>
<dbReference type="EMBL" id="BAAAZR010000018">
    <property type="protein sequence ID" value="GAA3822914.1"/>
    <property type="molecule type" value="Genomic_DNA"/>
</dbReference>
<evidence type="ECO:0000256" key="1">
    <source>
        <dbReference type="ARBA" id="ARBA00004886"/>
    </source>
</evidence>
<evidence type="ECO:0000256" key="3">
    <source>
        <dbReference type="ARBA" id="ARBA00022905"/>
    </source>
</evidence>
<dbReference type="InterPro" id="IPR041881">
    <property type="entry name" value="PqqD_sf"/>
</dbReference>
<dbReference type="InterPro" id="IPR008792">
    <property type="entry name" value="PQQD"/>
</dbReference>
<evidence type="ECO:0008006" key="6">
    <source>
        <dbReference type="Google" id="ProtNLM"/>
    </source>
</evidence>
<dbReference type="NCBIfam" id="TIGR03859">
    <property type="entry name" value="PQQ_PqqD"/>
    <property type="match status" value="1"/>
</dbReference>
<proteinExistence type="predicted"/>
<keyword evidence="3" id="KW-0884">PQQ biosynthesis</keyword>
<dbReference type="Proteomes" id="UP001500888">
    <property type="component" value="Unassembled WGS sequence"/>
</dbReference>
<comment type="subunit">
    <text evidence="2">Monomer. Interacts with PqqE.</text>
</comment>
<evidence type="ECO:0000313" key="5">
    <source>
        <dbReference type="Proteomes" id="UP001500888"/>
    </source>
</evidence>
<accession>A0ABP7INI0</accession>
<comment type="caution">
    <text evidence="4">The sequence shown here is derived from an EMBL/GenBank/DDBJ whole genome shotgun (WGS) entry which is preliminary data.</text>
</comment>
<dbReference type="Pfam" id="PF05402">
    <property type="entry name" value="PqqD"/>
    <property type="match status" value="1"/>
</dbReference>
<sequence>MTGPAATDPLKAAAGGPDGVCARDTGVAGLVDPGWRPVPASSILLRHDAVRDADLLVMPERVVVLNGEAAHVVRLCDGSRTVTQIVGELSAAFPDAPVADDVPEFLRRVREEGWLR</sequence>
<protein>
    <recommendedName>
        <fullName evidence="6">Pyrroloquinoline quinone biosynthesis peptide chaperone PqqD</fullName>
    </recommendedName>
</protein>
<name>A0ABP7INI0_9ACTN</name>
<reference evidence="5" key="1">
    <citation type="journal article" date="2019" name="Int. J. Syst. Evol. Microbiol.">
        <title>The Global Catalogue of Microorganisms (GCM) 10K type strain sequencing project: providing services to taxonomists for standard genome sequencing and annotation.</title>
        <authorList>
            <consortium name="The Broad Institute Genomics Platform"/>
            <consortium name="The Broad Institute Genome Sequencing Center for Infectious Disease"/>
            <person name="Wu L."/>
            <person name="Ma J."/>
        </authorList>
    </citation>
    <scope>NUCLEOTIDE SEQUENCE [LARGE SCALE GENOMIC DNA]</scope>
    <source>
        <strain evidence="5">JCM 16908</strain>
    </source>
</reference>
<gene>
    <name evidence="4" type="ORF">GCM10022226_49230</name>
</gene>
<keyword evidence="5" id="KW-1185">Reference proteome</keyword>
<organism evidence="4 5">
    <name type="scientific">Sphaerisporangium flaviroseum</name>
    <dbReference type="NCBI Taxonomy" id="509199"/>
    <lineage>
        <taxon>Bacteria</taxon>
        <taxon>Bacillati</taxon>
        <taxon>Actinomycetota</taxon>
        <taxon>Actinomycetes</taxon>
        <taxon>Streptosporangiales</taxon>
        <taxon>Streptosporangiaceae</taxon>
        <taxon>Sphaerisporangium</taxon>
    </lineage>
</organism>
<dbReference type="Gene3D" id="1.10.10.1150">
    <property type="entry name" value="Coenzyme PQQ synthesis protein D (PqqD)"/>
    <property type="match status" value="1"/>
</dbReference>
<dbReference type="InterPro" id="IPR022479">
    <property type="entry name" value="PqqD_bac"/>
</dbReference>
<evidence type="ECO:0000313" key="4">
    <source>
        <dbReference type="EMBL" id="GAA3822914.1"/>
    </source>
</evidence>